<proteinExistence type="predicted"/>
<dbReference type="AlphaFoldDB" id="A0A0E9X3N5"/>
<accession>A0A0E9X3N5</accession>
<sequence>MGPFNRFITTKASVTCPDYFPQLSATRTDFAPCECSPDSYFRKPSFPYVCKCLTLRVFRLL</sequence>
<dbReference type="EMBL" id="GBXM01011255">
    <property type="protein sequence ID" value="JAH97322.1"/>
    <property type="molecule type" value="Transcribed_RNA"/>
</dbReference>
<reference evidence="1" key="2">
    <citation type="journal article" date="2015" name="Fish Shellfish Immunol.">
        <title>Early steps in the European eel (Anguilla anguilla)-Vibrio vulnificus interaction in the gills: Role of the RtxA13 toxin.</title>
        <authorList>
            <person name="Callol A."/>
            <person name="Pajuelo D."/>
            <person name="Ebbesson L."/>
            <person name="Teles M."/>
            <person name="MacKenzie S."/>
            <person name="Amaro C."/>
        </authorList>
    </citation>
    <scope>NUCLEOTIDE SEQUENCE</scope>
</reference>
<evidence type="ECO:0000313" key="1">
    <source>
        <dbReference type="EMBL" id="JAH97322.1"/>
    </source>
</evidence>
<protein>
    <submittedName>
        <fullName evidence="1">Uncharacterized protein</fullName>
    </submittedName>
</protein>
<organism evidence="1">
    <name type="scientific">Anguilla anguilla</name>
    <name type="common">European freshwater eel</name>
    <name type="synonym">Muraena anguilla</name>
    <dbReference type="NCBI Taxonomy" id="7936"/>
    <lineage>
        <taxon>Eukaryota</taxon>
        <taxon>Metazoa</taxon>
        <taxon>Chordata</taxon>
        <taxon>Craniata</taxon>
        <taxon>Vertebrata</taxon>
        <taxon>Euteleostomi</taxon>
        <taxon>Actinopterygii</taxon>
        <taxon>Neopterygii</taxon>
        <taxon>Teleostei</taxon>
        <taxon>Anguilliformes</taxon>
        <taxon>Anguillidae</taxon>
        <taxon>Anguilla</taxon>
    </lineage>
</organism>
<reference evidence="1" key="1">
    <citation type="submission" date="2014-11" db="EMBL/GenBank/DDBJ databases">
        <authorList>
            <person name="Amaro Gonzalez C."/>
        </authorList>
    </citation>
    <scope>NUCLEOTIDE SEQUENCE</scope>
</reference>
<name>A0A0E9X3N5_ANGAN</name>